<reference evidence="1" key="1">
    <citation type="submission" date="2019-08" db="EMBL/GenBank/DDBJ databases">
        <title>The genome of the North American firefly Photinus pyralis.</title>
        <authorList>
            <consortium name="Photinus pyralis genome working group"/>
            <person name="Fallon T.R."/>
            <person name="Sander Lower S.E."/>
            <person name="Weng J.-K."/>
        </authorList>
    </citation>
    <scope>NUCLEOTIDE SEQUENCE</scope>
    <source>
        <strain evidence="1">TRF0915ILg1</strain>
        <tissue evidence="1">Whole body</tissue>
    </source>
</reference>
<dbReference type="EMBL" id="VTPC01090597">
    <property type="protein sequence ID" value="KAF2882666.1"/>
    <property type="molecule type" value="Genomic_DNA"/>
</dbReference>
<dbReference type="Gene3D" id="3.10.10.10">
    <property type="entry name" value="HIV Type 1 Reverse Transcriptase, subunit A, domain 1"/>
    <property type="match status" value="1"/>
</dbReference>
<dbReference type="InterPro" id="IPR043502">
    <property type="entry name" value="DNA/RNA_pol_sf"/>
</dbReference>
<dbReference type="SUPFAM" id="SSF56672">
    <property type="entry name" value="DNA/RNA polymerases"/>
    <property type="match status" value="1"/>
</dbReference>
<accession>A0A8K0CBX6</accession>
<proteinExistence type="predicted"/>
<organism evidence="1 2">
    <name type="scientific">Ignelater luminosus</name>
    <name type="common">Cucubano</name>
    <name type="synonym">Pyrophorus luminosus</name>
    <dbReference type="NCBI Taxonomy" id="2038154"/>
    <lineage>
        <taxon>Eukaryota</taxon>
        <taxon>Metazoa</taxon>
        <taxon>Ecdysozoa</taxon>
        <taxon>Arthropoda</taxon>
        <taxon>Hexapoda</taxon>
        <taxon>Insecta</taxon>
        <taxon>Pterygota</taxon>
        <taxon>Neoptera</taxon>
        <taxon>Endopterygota</taxon>
        <taxon>Coleoptera</taxon>
        <taxon>Polyphaga</taxon>
        <taxon>Elateriformia</taxon>
        <taxon>Elateroidea</taxon>
        <taxon>Elateridae</taxon>
        <taxon>Agrypninae</taxon>
        <taxon>Pyrophorini</taxon>
        <taxon>Ignelater</taxon>
    </lineage>
</organism>
<evidence type="ECO:0000313" key="2">
    <source>
        <dbReference type="Proteomes" id="UP000801492"/>
    </source>
</evidence>
<gene>
    <name evidence="1" type="ORF">ILUMI_23509</name>
</gene>
<dbReference type="OrthoDB" id="6774132at2759"/>
<protein>
    <recommendedName>
        <fullName evidence="3">Reverse transcriptase/retrotransposon-derived protein RNase H-like domain-containing protein</fullName>
    </recommendedName>
</protein>
<dbReference type="AlphaFoldDB" id="A0A8K0CBX6"/>
<evidence type="ECO:0008006" key="3">
    <source>
        <dbReference type="Google" id="ProtNLM"/>
    </source>
</evidence>
<dbReference type="Proteomes" id="UP000801492">
    <property type="component" value="Unassembled WGS sequence"/>
</dbReference>
<comment type="caution">
    <text evidence="1">The sequence shown here is derived from an EMBL/GenBank/DDBJ whole genome shotgun (WGS) entry which is preliminary data.</text>
</comment>
<sequence>MDIVGDDKPVSSAPIRQSLKKGELAEKIVQEWRDLGIVRDTNSSYASPVLLVYVSKSKESQCGELPAAVHHGNTASSSGPSVVFFAGDCVLGFYPLKVTTASVRYDRSNTKHLEFAFVKEGAAVD</sequence>
<evidence type="ECO:0000313" key="1">
    <source>
        <dbReference type="EMBL" id="KAF2882666.1"/>
    </source>
</evidence>
<keyword evidence="2" id="KW-1185">Reference proteome</keyword>
<dbReference type="GO" id="GO:0071897">
    <property type="term" value="P:DNA biosynthetic process"/>
    <property type="evidence" value="ECO:0007669"/>
    <property type="project" value="UniProtKB-ARBA"/>
</dbReference>
<name>A0A8K0CBX6_IGNLU</name>